<dbReference type="PANTHER" id="PTHR43032">
    <property type="entry name" value="PROTEIN-METHIONINE-SULFOXIDE REDUCTASE"/>
    <property type="match status" value="1"/>
</dbReference>
<protein>
    <submittedName>
        <fullName evidence="2">Molybdopterin-dependent oxidoreductase</fullName>
    </submittedName>
</protein>
<evidence type="ECO:0000259" key="1">
    <source>
        <dbReference type="Pfam" id="PF00174"/>
    </source>
</evidence>
<dbReference type="KEGG" id="kpul:GXN76_07630"/>
<keyword evidence="3" id="KW-1185">Reference proteome</keyword>
<dbReference type="Proteomes" id="UP000503088">
    <property type="component" value="Chromosome"/>
</dbReference>
<feature type="domain" description="Oxidoreductase molybdopterin-binding" evidence="1">
    <location>
        <begin position="27"/>
        <end position="169"/>
    </location>
</feature>
<dbReference type="EMBL" id="CP048104">
    <property type="protein sequence ID" value="QKG84360.1"/>
    <property type="molecule type" value="Genomic_DNA"/>
</dbReference>
<name>A0A7D3Y0E7_9BACL</name>
<organism evidence="2 3">
    <name type="scientific">Kroppenstedtia pulmonis</name>
    <dbReference type="NCBI Taxonomy" id="1380685"/>
    <lineage>
        <taxon>Bacteria</taxon>
        <taxon>Bacillati</taxon>
        <taxon>Bacillota</taxon>
        <taxon>Bacilli</taxon>
        <taxon>Bacillales</taxon>
        <taxon>Thermoactinomycetaceae</taxon>
        <taxon>Kroppenstedtia</taxon>
    </lineage>
</organism>
<gene>
    <name evidence="2" type="ORF">GXN76_07630</name>
</gene>
<sequence>MNKILKTPNIDKKPSSLRYYQEGPPTSVNLQTWRLTVSGKVKQELDLSFNEILRLPQIEESRRMVCVCNWSIRRTWKGILLSTVIEMAGVSNPENYYLKQTSIGTKEKGVYQSTIPLSDALTRRAMLIHTVDGEPLPLEQGYPLRLFDFGLYGYKSVKGLRFLEVTDQFDIGEWERRAGYNKDGVIRPKKYWMVDLKKWNFVKEPGEVTDL</sequence>
<dbReference type="Gene3D" id="3.90.420.10">
    <property type="entry name" value="Oxidoreductase, molybdopterin-binding domain"/>
    <property type="match status" value="1"/>
</dbReference>
<reference evidence="2 3" key="1">
    <citation type="submission" date="2020-01" db="EMBL/GenBank/DDBJ databases">
        <authorList>
            <person name="Gulvik C.A."/>
            <person name="Batra D.G."/>
        </authorList>
    </citation>
    <scope>NUCLEOTIDE SEQUENCE [LARGE SCALE GENOMIC DNA]</scope>
    <source>
        <strain evidence="2 3">W9323</strain>
    </source>
</reference>
<accession>A0A7D3Y0E7</accession>
<dbReference type="CDD" id="cd00321">
    <property type="entry name" value="SO_family_Moco"/>
    <property type="match status" value="1"/>
</dbReference>
<dbReference type="Pfam" id="PF00174">
    <property type="entry name" value="Oxidored_molyb"/>
    <property type="match status" value="1"/>
</dbReference>
<dbReference type="InterPro" id="IPR036374">
    <property type="entry name" value="OxRdtase_Mopterin-bd_sf"/>
</dbReference>
<dbReference type="PANTHER" id="PTHR43032:SF4">
    <property type="entry name" value="OXIDOREDUCTASE MOLYBDOPTERIN-BINDING DOMAIN-CONTAINING PROTEIN"/>
    <property type="match status" value="1"/>
</dbReference>
<dbReference type="SUPFAM" id="SSF56524">
    <property type="entry name" value="Oxidoreductase molybdopterin-binding domain"/>
    <property type="match status" value="1"/>
</dbReference>
<dbReference type="AlphaFoldDB" id="A0A7D3Y0E7"/>
<evidence type="ECO:0000313" key="2">
    <source>
        <dbReference type="EMBL" id="QKG84360.1"/>
    </source>
</evidence>
<dbReference type="RefSeq" id="WP_173221982.1">
    <property type="nucleotide sequence ID" value="NZ_CP048104.1"/>
</dbReference>
<dbReference type="InterPro" id="IPR000572">
    <property type="entry name" value="OxRdtase_Mopterin-bd_dom"/>
</dbReference>
<evidence type="ECO:0000313" key="3">
    <source>
        <dbReference type="Proteomes" id="UP000503088"/>
    </source>
</evidence>
<proteinExistence type="predicted"/>